<evidence type="ECO:0000256" key="1">
    <source>
        <dbReference type="ARBA" id="ARBA00007174"/>
    </source>
</evidence>
<keyword evidence="3" id="KW-0560">Oxidoreductase</keyword>
<comment type="catalytic activity">
    <reaction evidence="4">
        <text>L-methionyl-[protein] + [thioredoxin]-disulfide + H2O = L-methionyl-(R)-S-oxide-[protein] + [thioredoxin]-dithiol</text>
        <dbReference type="Rhea" id="RHEA:24164"/>
        <dbReference type="Rhea" id="RHEA-COMP:10698"/>
        <dbReference type="Rhea" id="RHEA-COMP:10700"/>
        <dbReference type="Rhea" id="RHEA-COMP:12313"/>
        <dbReference type="Rhea" id="RHEA-COMP:12314"/>
        <dbReference type="ChEBI" id="CHEBI:15377"/>
        <dbReference type="ChEBI" id="CHEBI:16044"/>
        <dbReference type="ChEBI" id="CHEBI:29950"/>
        <dbReference type="ChEBI" id="CHEBI:45764"/>
        <dbReference type="ChEBI" id="CHEBI:50058"/>
        <dbReference type="EC" id="1.8.4.12"/>
    </reaction>
</comment>
<evidence type="ECO:0000256" key="6">
    <source>
        <dbReference type="SAM" id="Phobius"/>
    </source>
</evidence>
<dbReference type="InterPro" id="IPR036179">
    <property type="entry name" value="Ig-like_dom_sf"/>
</dbReference>
<dbReference type="Proteomes" id="UP000549394">
    <property type="component" value="Unassembled WGS sequence"/>
</dbReference>
<evidence type="ECO:0000256" key="7">
    <source>
        <dbReference type="SAM" id="SignalP"/>
    </source>
</evidence>
<dbReference type="Gene3D" id="2.60.40.10">
    <property type="entry name" value="Immunoglobulins"/>
    <property type="match status" value="1"/>
</dbReference>
<dbReference type="AlphaFoldDB" id="A0A7I8VMM5"/>
<dbReference type="InterPro" id="IPR002579">
    <property type="entry name" value="Met_Sox_Rdtase_MsrB_dom"/>
</dbReference>
<dbReference type="PROSITE" id="PS50835">
    <property type="entry name" value="IG_LIKE"/>
    <property type="match status" value="1"/>
</dbReference>
<evidence type="ECO:0000256" key="2">
    <source>
        <dbReference type="ARBA" id="ARBA00012499"/>
    </source>
</evidence>
<feature type="signal peptide" evidence="7">
    <location>
        <begin position="1"/>
        <end position="22"/>
    </location>
</feature>
<protein>
    <recommendedName>
        <fullName evidence="2">peptide-methionine (R)-S-oxide reductase</fullName>
        <ecNumber evidence="2">1.8.4.12</ecNumber>
    </recommendedName>
</protein>
<evidence type="ECO:0000256" key="5">
    <source>
        <dbReference type="SAM" id="MobiDB-lite"/>
    </source>
</evidence>
<evidence type="ECO:0000256" key="4">
    <source>
        <dbReference type="ARBA" id="ARBA00048488"/>
    </source>
</evidence>
<evidence type="ECO:0000313" key="11">
    <source>
        <dbReference type="Proteomes" id="UP000549394"/>
    </source>
</evidence>
<keyword evidence="6" id="KW-0812">Transmembrane</keyword>
<feature type="compositionally biased region" description="Basic and acidic residues" evidence="5">
    <location>
        <begin position="295"/>
        <end position="305"/>
    </location>
</feature>
<comment type="similarity">
    <text evidence="1">Belongs to the MsrB Met sulfoxide reductase family.</text>
</comment>
<keyword evidence="7" id="KW-0732">Signal</keyword>
<dbReference type="InterPro" id="IPR011057">
    <property type="entry name" value="Mss4-like_sf"/>
</dbReference>
<accession>A0A7I8VMM5</accession>
<dbReference type="Pfam" id="PF01641">
    <property type="entry name" value="SelR"/>
    <property type="match status" value="1"/>
</dbReference>
<dbReference type="InterPro" id="IPR007110">
    <property type="entry name" value="Ig-like_dom"/>
</dbReference>
<dbReference type="SUPFAM" id="SSF48726">
    <property type="entry name" value="Immunoglobulin"/>
    <property type="match status" value="1"/>
</dbReference>
<evidence type="ECO:0000256" key="3">
    <source>
        <dbReference type="ARBA" id="ARBA00023002"/>
    </source>
</evidence>
<keyword evidence="6" id="KW-1133">Transmembrane helix</keyword>
<proteinExistence type="inferred from homology"/>
<feature type="chain" id="PRO_5029691259" description="peptide-methionine (R)-S-oxide reductase" evidence="7">
    <location>
        <begin position="23"/>
        <end position="440"/>
    </location>
</feature>
<evidence type="ECO:0000259" key="8">
    <source>
        <dbReference type="PROSITE" id="PS50835"/>
    </source>
</evidence>
<dbReference type="PROSITE" id="PS51790">
    <property type="entry name" value="MSRB"/>
    <property type="match status" value="1"/>
</dbReference>
<organism evidence="10 11">
    <name type="scientific">Dimorphilus gyrociliatus</name>
    <dbReference type="NCBI Taxonomy" id="2664684"/>
    <lineage>
        <taxon>Eukaryota</taxon>
        <taxon>Metazoa</taxon>
        <taxon>Spiralia</taxon>
        <taxon>Lophotrochozoa</taxon>
        <taxon>Annelida</taxon>
        <taxon>Polychaeta</taxon>
        <taxon>Polychaeta incertae sedis</taxon>
        <taxon>Dinophilidae</taxon>
        <taxon>Dimorphilus</taxon>
    </lineage>
</organism>
<dbReference type="NCBIfam" id="TIGR00357">
    <property type="entry name" value="peptide-methionine (R)-S-oxide reductase MsrB"/>
    <property type="match status" value="1"/>
</dbReference>
<gene>
    <name evidence="10" type="ORF">DGYR_LOCUS4521</name>
</gene>
<dbReference type="PANTHER" id="PTHR10173">
    <property type="entry name" value="METHIONINE SULFOXIDE REDUCTASE"/>
    <property type="match status" value="1"/>
</dbReference>
<dbReference type="GO" id="GO:0030091">
    <property type="term" value="P:protein repair"/>
    <property type="evidence" value="ECO:0007669"/>
    <property type="project" value="InterPro"/>
</dbReference>
<dbReference type="GO" id="GO:0005737">
    <property type="term" value="C:cytoplasm"/>
    <property type="evidence" value="ECO:0007669"/>
    <property type="project" value="TreeGrafter"/>
</dbReference>
<dbReference type="PANTHER" id="PTHR10173:SF52">
    <property type="entry name" value="METHIONINE-R-SULFOXIDE REDUCTASE B1"/>
    <property type="match status" value="1"/>
</dbReference>
<keyword evidence="11" id="KW-1185">Reference proteome</keyword>
<dbReference type="EC" id="1.8.4.12" evidence="2"/>
<sequence>MQSYSIGENIFSFLTLISLVYSKTIFINDTTTTVELRCNQGKNWTHFGNYSIDYKEHKQEILQGDNNYDNLGLFQCRSSQGLLLQEYEILTLYPSITILEKNSLNSFRNFTDLVYQGENISINCRVFSNPEPKIKWSMISDIDGRKKVCLPNINCKLYKIGKYEYILEWKIPNVTQDYRGNYTCSSWIEQDPENINHDFVIVRIRKNFLWVTPLVLNFGALALLIVIINFTKALPDKSEKGFDTALLKPTRKWENLKMMENDNISSDSQYSFRTMETLTIPSKSKTNNPDGVLKPGEDPKKLSPNEWKMRLNDDEMYRITREKGTESPYVGFYSERFDEGVYTCACCGADLFDSDTKYSSGCGWPAFYAAKNAKIDKGKIDESQANVARIQDNSYGRKRVEVICKNCDAHLGHVFSDGPADKTGERFCINSKSMGFKPKE</sequence>
<evidence type="ECO:0000259" key="9">
    <source>
        <dbReference type="PROSITE" id="PS51790"/>
    </source>
</evidence>
<name>A0A7I8VMM5_9ANNE</name>
<evidence type="ECO:0000313" key="10">
    <source>
        <dbReference type="EMBL" id="CAD5115825.1"/>
    </source>
</evidence>
<feature type="transmembrane region" description="Helical" evidence="6">
    <location>
        <begin position="208"/>
        <end position="230"/>
    </location>
</feature>
<feature type="domain" description="MsrB" evidence="9">
    <location>
        <begin position="305"/>
        <end position="439"/>
    </location>
</feature>
<comment type="caution">
    <text evidence="10">The sequence shown here is derived from an EMBL/GenBank/DDBJ whole genome shotgun (WGS) entry which is preliminary data.</text>
</comment>
<dbReference type="Gene3D" id="2.170.150.20">
    <property type="entry name" value="Peptide methionine sulfoxide reductase"/>
    <property type="match status" value="1"/>
</dbReference>
<reference evidence="10 11" key="1">
    <citation type="submission" date="2020-08" db="EMBL/GenBank/DDBJ databases">
        <authorList>
            <person name="Hejnol A."/>
        </authorList>
    </citation>
    <scope>NUCLEOTIDE SEQUENCE [LARGE SCALE GENOMIC DNA]</scope>
</reference>
<feature type="domain" description="Ig-like" evidence="8">
    <location>
        <begin position="94"/>
        <end position="184"/>
    </location>
</feature>
<dbReference type="GO" id="GO:0033743">
    <property type="term" value="F:peptide-methionine (R)-S-oxide reductase activity"/>
    <property type="evidence" value="ECO:0007669"/>
    <property type="project" value="UniProtKB-EC"/>
</dbReference>
<dbReference type="OrthoDB" id="44061at2759"/>
<dbReference type="InterPro" id="IPR013783">
    <property type="entry name" value="Ig-like_fold"/>
</dbReference>
<dbReference type="InterPro" id="IPR028427">
    <property type="entry name" value="Met_Sox_Rdtase_MsrB"/>
</dbReference>
<keyword evidence="6" id="KW-0472">Membrane</keyword>
<dbReference type="SUPFAM" id="SSF51316">
    <property type="entry name" value="Mss4-like"/>
    <property type="match status" value="1"/>
</dbReference>
<dbReference type="EMBL" id="CAJFCJ010000006">
    <property type="protein sequence ID" value="CAD5115825.1"/>
    <property type="molecule type" value="Genomic_DNA"/>
</dbReference>
<dbReference type="GO" id="GO:0006979">
    <property type="term" value="P:response to oxidative stress"/>
    <property type="evidence" value="ECO:0007669"/>
    <property type="project" value="InterPro"/>
</dbReference>
<feature type="region of interest" description="Disordered" evidence="5">
    <location>
        <begin position="281"/>
        <end position="305"/>
    </location>
</feature>